<protein>
    <recommendedName>
        <fullName evidence="1">Endonuclease/exonuclease/phosphatase domain-containing protein</fullName>
    </recommendedName>
</protein>
<dbReference type="eggNOG" id="ENOG502S7Z5">
    <property type="taxonomic scope" value="Eukaryota"/>
</dbReference>
<dbReference type="EMBL" id="DS473058">
    <property type="protein sequence ID" value="EDO27520.1"/>
    <property type="molecule type" value="Genomic_DNA"/>
</dbReference>
<dbReference type="SUPFAM" id="SSF52266">
    <property type="entry name" value="SGNH hydrolase"/>
    <property type="match status" value="1"/>
</dbReference>
<dbReference type="PANTHER" id="PTHR36191:SF11">
    <property type="entry name" value="BRCT DOMAIN-CONTAINING PROTEIN"/>
    <property type="match status" value="1"/>
</dbReference>
<sequence>MADYIKPLIRKKPESIVLHIGTNDLRDSEPHNVADGVVDLAHQIESADISVAVSGLITRSDSEELTGRVKETNRLLRSFCNQNGFSETRLDDTYTDAELKIHGYDISRKDRNRDGGGVCVYIRSSINCVNRKEIVPEDVEAVCLEIRKPNSRPFIVSVVYRPESPIEYFNRFEELIKAVDDEDKEHVILGDLNCCLLKKKVFDNKTKKLKSIYEAYQLSQLINEPTRITIDSKSLIDHFVTSSPDKINSSGVIHIGPSDHSLIYGIRKINPYRCARDKAKTIEIRNFKHFDQQKFVKDLLTQSWEQIVLCHDTNEMWAHWKDLFLNVLDRHAPVQSKRKKH</sequence>
<name>A7T913_NEMVE</name>
<evidence type="ECO:0000313" key="3">
    <source>
        <dbReference type="Proteomes" id="UP000001593"/>
    </source>
</evidence>
<dbReference type="PhylomeDB" id="A7T913"/>
<organism evidence="2 3">
    <name type="scientific">Nematostella vectensis</name>
    <name type="common">Starlet sea anemone</name>
    <dbReference type="NCBI Taxonomy" id="45351"/>
    <lineage>
        <taxon>Eukaryota</taxon>
        <taxon>Metazoa</taxon>
        <taxon>Cnidaria</taxon>
        <taxon>Anthozoa</taxon>
        <taxon>Hexacorallia</taxon>
        <taxon>Actiniaria</taxon>
        <taxon>Edwardsiidae</taxon>
        <taxon>Nematostella</taxon>
    </lineage>
</organism>
<evidence type="ECO:0000259" key="1">
    <source>
        <dbReference type="Pfam" id="PF03372"/>
    </source>
</evidence>
<dbReference type="InterPro" id="IPR005135">
    <property type="entry name" value="Endo/exonuclease/phosphatase"/>
</dbReference>
<keyword evidence="3" id="KW-1185">Reference proteome</keyword>
<dbReference type="AlphaFoldDB" id="A7T913"/>
<dbReference type="GO" id="GO:0003824">
    <property type="term" value="F:catalytic activity"/>
    <property type="evidence" value="ECO:0007669"/>
    <property type="project" value="InterPro"/>
</dbReference>
<dbReference type="Pfam" id="PF03372">
    <property type="entry name" value="Exo_endo_phos"/>
    <property type="match status" value="1"/>
</dbReference>
<dbReference type="PANTHER" id="PTHR36191">
    <property type="entry name" value="ENDO/EXONUCLEASE/PHOSPHATASE DOMAIN-CONTAINING PROTEIN-RELATED"/>
    <property type="match status" value="1"/>
</dbReference>
<dbReference type="Gene3D" id="3.60.10.10">
    <property type="entry name" value="Endonuclease/exonuclease/phosphatase"/>
    <property type="match status" value="1"/>
</dbReference>
<gene>
    <name evidence="2" type="ORF">NEMVEDRAFT_v1g224008</name>
</gene>
<dbReference type="InParanoid" id="A7T913"/>
<dbReference type="Proteomes" id="UP000001593">
    <property type="component" value="Unassembled WGS sequence"/>
</dbReference>
<dbReference type="HOGENOM" id="CLU_814581_0_0_1"/>
<dbReference type="OMA" id="ELAYINW"/>
<reference evidence="2 3" key="1">
    <citation type="journal article" date="2007" name="Science">
        <title>Sea anemone genome reveals ancestral eumetazoan gene repertoire and genomic organization.</title>
        <authorList>
            <person name="Putnam N.H."/>
            <person name="Srivastava M."/>
            <person name="Hellsten U."/>
            <person name="Dirks B."/>
            <person name="Chapman J."/>
            <person name="Salamov A."/>
            <person name="Terry A."/>
            <person name="Shapiro H."/>
            <person name="Lindquist E."/>
            <person name="Kapitonov V.V."/>
            <person name="Jurka J."/>
            <person name="Genikhovich G."/>
            <person name="Grigoriev I.V."/>
            <person name="Lucas S.M."/>
            <person name="Steele R.E."/>
            <person name="Finnerty J.R."/>
            <person name="Technau U."/>
            <person name="Martindale M.Q."/>
            <person name="Rokhsar D.S."/>
        </authorList>
    </citation>
    <scope>NUCLEOTIDE SEQUENCE [LARGE SCALE GENOMIC DNA]</scope>
    <source>
        <strain evidence="3">CH2 X CH6</strain>
    </source>
</reference>
<dbReference type="SUPFAM" id="SSF56219">
    <property type="entry name" value="DNase I-like"/>
    <property type="match status" value="1"/>
</dbReference>
<accession>A7T913</accession>
<dbReference type="InterPro" id="IPR036691">
    <property type="entry name" value="Endo/exonu/phosph_ase_sf"/>
</dbReference>
<proteinExistence type="predicted"/>
<evidence type="ECO:0000313" key="2">
    <source>
        <dbReference type="EMBL" id="EDO27520.1"/>
    </source>
</evidence>
<feature type="domain" description="Endonuclease/exonuclease/phosphatase" evidence="1">
    <location>
        <begin position="85"/>
        <end position="260"/>
    </location>
</feature>
<dbReference type="STRING" id="45351.A7T913"/>